<protein>
    <recommendedName>
        <fullName evidence="2">Big-1 domain-containing protein</fullName>
    </recommendedName>
</protein>
<dbReference type="InterPro" id="IPR003535">
    <property type="entry name" value="Intimin/invasin_bac"/>
</dbReference>
<dbReference type="InterPro" id="IPR003344">
    <property type="entry name" value="Big_1_dom"/>
</dbReference>
<dbReference type="InterPro" id="IPR038177">
    <property type="entry name" value="IAT_beta_sf"/>
</dbReference>
<dbReference type="Pfam" id="PF11924">
    <property type="entry name" value="IAT_beta"/>
    <property type="match status" value="1"/>
</dbReference>
<dbReference type="InterPro" id="IPR024519">
    <property type="entry name" value="IAT_beta"/>
</dbReference>
<dbReference type="InterPro" id="IPR051715">
    <property type="entry name" value="Intimin-Invasin_domain"/>
</dbReference>
<accession>A0ABU4SAD8</accession>
<evidence type="ECO:0000259" key="2">
    <source>
        <dbReference type="PROSITE" id="PS51127"/>
    </source>
</evidence>
<dbReference type="EMBL" id="VCDN01000038">
    <property type="protein sequence ID" value="MDX7987725.1"/>
    <property type="molecule type" value="Genomic_DNA"/>
</dbReference>
<proteinExistence type="inferred from homology"/>
<name>A0ABU4SAD8_9GAMM</name>
<dbReference type="InterPro" id="IPR008964">
    <property type="entry name" value="Invasin/intimin_cell_adhesion"/>
</dbReference>
<evidence type="ECO:0000313" key="4">
    <source>
        <dbReference type="Proteomes" id="UP001271890"/>
    </source>
</evidence>
<feature type="domain" description="Big-1" evidence="2">
    <location>
        <begin position="596"/>
        <end position="701"/>
    </location>
</feature>
<dbReference type="PANTHER" id="PTHR39576">
    <property type="entry name" value="ATTACHING AND EFFACING PROTEIN HOMOLOG-RELATED-RELATED"/>
    <property type="match status" value="1"/>
</dbReference>
<comment type="similarity">
    <text evidence="1">Belongs to the intimin/invasin family.</text>
</comment>
<dbReference type="InterPro" id="IPR013783">
    <property type="entry name" value="Ig-like_fold"/>
</dbReference>
<feature type="non-terminal residue" evidence="3">
    <location>
        <position position="705"/>
    </location>
</feature>
<comment type="caution">
    <text evidence="3">The sequence shown here is derived from an EMBL/GenBank/DDBJ whole genome shotgun (WGS) entry which is preliminary data.</text>
</comment>
<dbReference type="PRINTS" id="PR01369">
    <property type="entry name" value="INTIMIN"/>
</dbReference>
<dbReference type="Gene3D" id="2.40.160.160">
    <property type="entry name" value="Inverse autotransporter, beta-domain"/>
    <property type="match status" value="1"/>
</dbReference>
<organism evidence="3 4">
    <name type="scientific">Xenorhabdus santafensis</name>
    <dbReference type="NCBI Taxonomy" id="2582833"/>
    <lineage>
        <taxon>Bacteria</taxon>
        <taxon>Pseudomonadati</taxon>
        <taxon>Pseudomonadota</taxon>
        <taxon>Gammaproteobacteria</taxon>
        <taxon>Enterobacterales</taxon>
        <taxon>Morganellaceae</taxon>
        <taxon>Xenorhabdus</taxon>
    </lineage>
</organism>
<dbReference type="PANTHER" id="PTHR39576:SF2">
    <property type="entry name" value="ATTACHING AND EFFACING PROTEIN HOMOLOG-RELATED"/>
    <property type="match status" value="1"/>
</dbReference>
<reference evidence="4" key="1">
    <citation type="journal article" date="2024" name="Toxins">
        <title>Genome Sequence Analysis of Native Xenorhabdus Strains Isolated from Entomopathogenic Nematodes in Argentina.</title>
        <authorList>
            <person name="Palma L."/>
            <person name="Frizzo L."/>
            <person name="Kaiser S."/>
            <person name="Berry C."/>
            <person name="Caballero P."/>
            <person name="Bode H.B."/>
            <person name="Del Valle E.E."/>
        </authorList>
    </citation>
    <scope>NUCLEOTIDE SEQUENCE [LARGE SCALE GENOMIC DNA]</scope>
    <source>
        <strain evidence="4">12</strain>
    </source>
</reference>
<sequence>MSSYKSKITGCFVVLFILLFFSLFIKVFSNDAISTEHLSNVDKNKIDVIDIPNEKKLSSGVSDKTIKRNDETLNSDTSRIIANNIQAVSNVLSSSPAELAEQAKTYALNKINNTVTSEAQKWLSQFGTARINFGLDKQWTLKNSTFNFLWPIYDNKADWLIFSQLSYRNRDNRDTANLGIGGRYFYQNWMYGLNTFYDHDLTGKNQRLGFGGEIWSDYIKFSANTYWRLSDWKNSRDFGDSQERPANGYDIKGEFFLPAYPNLGAKLSYEQYFGNDVTLFQNIKQKDPNAAKFGLTYTPVPLLTVGVDYKQGKGGHTETQFMANINYKLGVPFSVQLSPKNVDAMRTLAGSRYDLVDRNNSIVLEHQKKNIIRITPPENIVGYSQESRVVTAKLTANTPVKRIRWLTSQAFKEHGGKLFPEIGEVVNITLPNYVSGINQNNNYPVYVSAELLDDEALSPVTMQVTVRPFMLKKNEKPNFTPAGPLFATGKKEDGYTFNPVITFDSVNGTPIKNTTIKQVQWVTEPKVGEASGLKFEGLDGSETAELNGDGHFRNTPVLTSTKPHKEVKVYLQLDGQPPQLVGVVSFEEEPASYKVGTVDVLPKEPVIADGKQSYTYTATILDSHNKPARNQRIAQVNWSINKYVAGLTLIAENENNGVFTTDPEGKLKATLTSKFEIKDVLVSLSIDNQQPVSAQQAVAFTPDTA</sequence>
<evidence type="ECO:0000313" key="3">
    <source>
        <dbReference type="EMBL" id="MDX7987725.1"/>
    </source>
</evidence>
<dbReference type="SUPFAM" id="SSF49373">
    <property type="entry name" value="Invasin/intimin cell-adhesion fragments"/>
    <property type="match status" value="1"/>
</dbReference>
<evidence type="ECO:0000256" key="1">
    <source>
        <dbReference type="ARBA" id="ARBA00010116"/>
    </source>
</evidence>
<dbReference type="PROSITE" id="PS51127">
    <property type="entry name" value="BIG1"/>
    <property type="match status" value="1"/>
</dbReference>
<keyword evidence="4" id="KW-1185">Reference proteome</keyword>
<dbReference type="Gene3D" id="2.60.40.10">
    <property type="entry name" value="Immunoglobulins"/>
    <property type="match status" value="1"/>
</dbReference>
<gene>
    <name evidence="3" type="ORF">FE392_10340</name>
</gene>
<dbReference type="Proteomes" id="UP001271890">
    <property type="component" value="Unassembled WGS sequence"/>
</dbReference>